<gene>
    <name evidence="2" type="ORF">V757_11245</name>
</gene>
<accession>V8FVW8</accession>
<sequence>MANTFMDVFNKAAAEEGISGTALSPFALSIFGQESGFGRNTKTSNHGTTGIGQMLPATFNSVADKGWDINNAEHNMRASMRYIKQLYNTAGGDLHLTAVGYYGGPGAIKAAQQGVYYKDRKNPNAPDTNQYATQVINRMNGILGQTGQAGYTSPQVANASSQQASLTFGQLQQDRRQSAPSLDAATDVMPAYSEDYYPDTSGLFKNTLASIQPGSVPQDAFAGLSRAVAQNPELANVFTGKVPAAQITLGGRSVIAMPTTEEERNFFTSVQQKPYDEQTKDSIIKAYSQLSPAREQALGKSMFNTQPTDLDGYLRDIVENV</sequence>
<evidence type="ECO:0000259" key="1">
    <source>
        <dbReference type="Pfam" id="PF01464"/>
    </source>
</evidence>
<name>V8FVW8_9BURK</name>
<dbReference type="CDD" id="cd00254">
    <property type="entry name" value="LT-like"/>
    <property type="match status" value="1"/>
</dbReference>
<evidence type="ECO:0000313" key="2">
    <source>
        <dbReference type="EMBL" id="ETD67557.1"/>
    </source>
</evidence>
<dbReference type="RefSeq" id="WP_023952817.1">
    <property type="nucleotide sequence ID" value="NZ_AYSV01000118.1"/>
</dbReference>
<organism evidence="2 3">
    <name type="scientific">Pelistega indica</name>
    <dbReference type="NCBI Taxonomy" id="1414851"/>
    <lineage>
        <taxon>Bacteria</taxon>
        <taxon>Pseudomonadati</taxon>
        <taxon>Pseudomonadota</taxon>
        <taxon>Betaproteobacteria</taxon>
        <taxon>Burkholderiales</taxon>
        <taxon>Alcaligenaceae</taxon>
        <taxon>Pelistega</taxon>
    </lineage>
</organism>
<dbReference type="InterPro" id="IPR023346">
    <property type="entry name" value="Lysozyme-like_dom_sf"/>
</dbReference>
<dbReference type="EMBL" id="AYSV01000118">
    <property type="protein sequence ID" value="ETD67557.1"/>
    <property type="molecule type" value="Genomic_DNA"/>
</dbReference>
<dbReference type="Pfam" id="PF01464">
    <property type="entry name" value="SLT"/>
    <property type="match status" value="1"/>
</dbReference>
<reference evidence="2 3" key="1">
    <citation type="submission" date="2013-11" db="EMBL/GenBank/DDBJ databases">
        <title>Genomic analysis of Pelistega sp. HM-7.</title>
        <authorList>
            <person name="Kumbhare S.V."/>
            <person name="Shetty S.A."/>
            <person name="Sharma O."/>
            <person name="Dhotre D.P."/>
        </authorList>
    </citation>
    <scope>NUCLEOTIDE SEQUENCE [LARGE SCALE GENOMIC DNA]</scope>
    <source>
        <strain evidence="2 3">HM-7</strain>
    </source>
</reference>
<evidence type="ECO:0000313" key="3">
    <source>
        <dbReference type="Proteomes" id="UP000018766"/>
    </source>
</evidence>
<dbReference type="AlphaFoldDB" id="V8FVW8"/>
<dbReference type="PATRIC" id="fig|1414851.3.peg.2345"/>
<keyword evidence="3" id="KW-1185">Reference proteome</keyword>
<dbReference type="Gene3D" id="1.10.530.10">
    <property type="match status" value="1"/>
</dbReference>
<dbReference type="InterPro" id="IPR008258">
    <property type="entry name" value="Transglycosylase_SLT_dom_1"/>
</dbReference>
<proteinExistence type="predicted"/>
<feature type="domain" description="Transglycosylase SLT" evidence="1">
    <location>
        <begin position="24"/>
        <end position="122"/>
    </location>
</feature>
<protein>
    <recommendedName>
        <fullName evidence="1">Transglycosylase SLT domain-containing protein</fullName>
    </recommendedName>
</protein>
<comment type="caution">
    <text evidence="2">The sequence shown here is derived from an EMBL/GenBank/DDBJ whole genome shotgun (WGS) entry which is preliminary data.</text>
</comment>
<dbReference type="SUPFAM" id="SSF53955">
    <property type="entry name" value="Lysozyme-like"/>
    <property type="match status" value="1"/>
</dbReference>
<dbReference type="OrthoDB" id="6052886at2"/>
<dbReference type="Proteomes" id="UP000018766">
    <property type="component" value="Unassembled WGS sequence"/>
</dbReference>